<dbReference type="InterPro" id="IPR023214">
    <property type="entry name" value="HAD_sf"/>
</dbReference>
<dbReference type="Gene3D" id="3.30.1240.10">
    <property type="match status" value="1"/>
</dbReference>
<keyword evidence="1" id="KW-0378">Hydrolase</keyword>
<reference evidence="2" key="1">
    <citation type="journal article" date="2019" name="Int. J. Syst. Evol. Microbiol.">
        <title>The Global Catalogue of Microorganisms (GCM) 10K type strain sequencing project: providing services to taxonomists for standard genome sequencing and annotation.</title>
        <authorList>
            <consortium name="The Broad Institute Genomics Platform"/>
            <consortium name="The Broad Institute Genome Sequencing Center for Infectious Disease"/>
            <person name="Wu L."/>
            <person name="Ma J."/>
        </authorList>
    </citation>
    <scope>NUCLEOTIDE SEQUENCE [LARGE SCALE GENOMIC DNA]</scope>
    <source>
        <strain evidence="2">JCM 3369</strain>
    </source>
</reference>
<dbReference type="Proteomes" id="UP001596380">
    <property type="component" value="Unassembled WGS sequence"/>
</dbReference>
<dbReference type="NCBIfam" id="TIGR01484">
    <property type="entry name" value="HAD-SF-IIB"/>
    <property type="match status" value="1"/>
</dbReference>
<evidence type="ECO:0000313" key="2">
    <source>
        <dbReference type="Proteomes" id="UP001596380"/>
    </source>
</evidence>
<dbReference type="PANTHER" id="PTHR10000">
    <property type="entry name" value="PHOSPHOSERINE PHOSPHATASE"/>
    <property type="match status" value="1"/>
</dbReference>
<gene>
    <name evidence="1" type="ORF">ACFQKB_16440</name>
</gene>
<dbReference type="SUPFAM" id="SSF56784">
    <property type="entry name" value="HAD-like"/>
    <property type="match status" value="1"/>
</dbReference>
<dbReference type="InterPro" id="IPR036412">
    <property type="entry name" value="HAD-like_sf"/>
</dbReference>
<dbReference type="Pfam" id="PF08282">
    <property type="entry name" value="Hydrolase_3"/>
    <property type="match status" value="1"/>
</dbReference>
<evidence type="ECO:0000313" key="1">
    <source>
        <dbReference type="EMBL" id="MFC6881359.1"/>
    </source>
</evidence>
<organism evidence="1 2">
    <name type="scientific">Actinomadura yumaensis</name>
    <dbReference type="NCBI Taxonomy" id="111807"/>
    <lineage>
        <taxon>Bacteria</taxon>
        <taxon>Bacillati</taxon>
        <taxon>Actinomycetota</taxon>
        <taxon>Actinomycetes</taxon>
        <taxon>Streptosporangiales</taxon>
        <taxon>Thermomonosporaceae</taxon>
        <taxon>Actinomadura</taxon>
    </lineage>
</organism>
<dbReference type="Gene3D" id="3.40.50.1000">
    <property type="entry name" value="HAD superfamily/HAD-like"/>
    <property type="match status" value="1"/>
</dbReference>
<keyword evidence="2" id="KW-1185">Reference proteome</keyword>
<proteinExistence type="predicted"/>
<protein>
    <submittedName>
        <fullName evidence="1">HAD-IIB family hydrolase</fullName>
    </submittedName>
</protein>
<dbReference type="GO" id="GO:0016787">
    <property type="term" value="F:hydrolase activity"/>
    <property type="evidence" value="ECO:0007669"/>
    <property type="project" value="UniProtKB-KW"/>
</dbReference>
<dbReference type="RefSeq" id="WP_378063333.1">
    <property type="nucleotide sequence ID" value="NZ_JBHSXS010000008.1"/>
</dbReference>
<comment type="caution">
    <text evidence="1">The sequence shown here is derived from an EMBL/GenBank/DDBJ whole genome shotgun (WGS) entry which is preliminary data.</text>
</comment>
<name>A0ABW2CHZ6_9ACTN</name>
<dbReference type="EMBL" id="JBHSXS010000008">
    <property type="protein sequence ID" value="MFC6881359.1"/>
    <property type="molecule type" value="Genomic_DNA"/>
</dbReference>
<dbReference type="InterPro" id="IPR006379">
    <property type="entry name" value="HAD-SF_hydro_IIB"/>
</dbReference>
<dbReference type="PANTHER" id="PTHR10000:SF8">
    <property type="entry name" value="HAD SUPERFAMILY HYDROLASE-LIKE, TYPE 3"/>
    <property type="match status" value="1"/>
</dbReference>
<accession>A0ABW2CHZ6</accession>
<sequence length="283" mass="29448">MNDAPTRKVDWIVTDLDGTLVGRDLRIVGPNLAALRRFADAGGDVVVATGRGEESARPYYERLGLRNPAILYNGARVVDLSSGAVLYRRCLSAAVWANLVMLFEELPAGVWPVAFSGGRAHVRSETAALRAYAHRDGIGLHRVGSWAELPFDEVVKTMLICERPGLVDDAAALLREVASGPDGAPAGPGAGATLVRSESTYLEVLPAGATKGAALRELAAARGVPLHRVAAIGDNPNDLDMIETAGLGAAVGDGDPAVRAAADIVVADCADGAVADLVDRVMP</sequence>